<dbReference type="SUPFAM" id="SSF51735">
    <property type="entry name" value="NAD(P)-binding Rossmann-fold domains"/>
    <property type="match status" value="1"/>
</dbReference>
<comment type="caution">
    <text evidence="3">The sequence shown here is derived from an EMBL/GenBank/DDBJ whole genome shotgun (WGS) entry which is preliminary data.</text>
</comment>
<reference evidence="3 4" key="1">
    <citation type="submission" date="2020-11" db="EMBL/GenBank/DDBJ databases">
        <title>Vibrio nitrifigilis sp. nov., a marine nitrogen-fixing bacterium isolated from the lagoon sediment of an islet inside an atoll.</title>
        <authorList>
            <person name="Wang L.-T."/>
            <person name="Shieh W.Y."/>
        </authorList>
    </citation>
    <scope>NUCLEOTIDE SEQUENCE [LARGE SCALE GENOMIC DNA]</scope>
    <source>
        <strain evidence="3 4">NFV-1</strain>
    </source>
</reference>
<dbReference type="RefSeq" id="WP_196124519.1">
    <property type="nucleotide sequence ID" value="NZ_JADPMR010000004.1"/>
</dbReference>
<protein>
    <submittedName>
        <fullName evidence="3">Xanthine dehydrogenase accessory protein XdhC</fullName>
    </submittedName>
</protein>
<evidence type="ECO:0000259" key="1">
    <source>
        <dbReference type="Pfam" id="PF02625"/>
    </source>
</evidence>
<proteinExistence type="predicted"/>
<dbReference type="Pfam" id="PF02625">
    <property type="entry name" value="XdhC_CoxI"/>
    <property type="match status" value="1"/>
</dbReference>
<dbReference type="InterPro" id="IPR052698">
    <property type="entry name" value="MoCofactor_Util/Proc"/>
</dbReference>
<dbReference type="Gene3D" id="3.40.50.720">
    <property type="entry name" value="NAD(P)-binding Rossmann-like Domain"/>
    <property type="match status" value="1"/>
</dbReference>
<evidence type="ECO:0000313" key="3">
    <source>
        <dbReference type="EMBL" id="MBF9002621.1"/>
    </source>
</evidence>
<dbReference type="InterPro" id="IPR003777">
    <property type="entry name" value="XdhC_CoxI"/>
</dbReference>
<dbReference type="PANTHER" id="PTHR30388">
    <property type="entry name" value="ALDEHYDE OXIDOREDUCTASE MOLYBDENUM COFACTOR ASSEMBLY PROTEIN"/>
    <property type="match status" value="1"/>
</dbReference>
<dbReference type="InterPro" id="IPR014308">
    <property type="entry name" value="Xanthine_DH_XdhC"/>
</dbReference>
<name>A0ABS0GJK1_9VIBR</name>
<dbReference type="EMBL" id="JADPMR010000004">
    <property type="protein sequence ID" value="MBF9002621.1"/>
    <property type="molecule type" value="Genomic_DNA"/>
</dbReference>
<evidence type="ECO:0000259" key="2">
    <source>
        <dbReference type="Pfam" id="PF13478"/>
    </source>
</evidence>
<dbReference type="InterPro" id="IPR027051">
    <property type="entry name" value="XdhC_Rossmann_dom"/>
</dbReference>
<keyword evidence="4" id="KW-1185">Reference proteome</keyword>
<feature type="domain" description="XdhC Rossmann" evidence="2">
    <location>
        <begin position="116"/>
        <end position="257"/>
    </location>
</feature>
<dbReference type="Pfam" id="PF13478">
    <property type="entry name" value="XdhC_C"/>
    <property type="match status" value="1"/>
</dbReference>
<dbReference type="Proteomes" id="UP000597206">
    <property type="component" value="Unassembled WGS sequence"/>
</dbReference>
<evidence type="ECO:0000313" key="4">
    <source>
        <dbReference type="Proteomes" id="UP000597206"/>
    </source>
</evidence>
<dbReference type="PANTHER" id="PTHR30388:SF6">
    <property type="entry name" value="XANTHINE DEHYDROGENASE SUBUNIT A-RELATED"/>
    <property type="match status" value="1"/>
</dbReference>
<feature type="domain" description="XdhC- CoxI" evidence="1">
    <location>
        <begin position="24"/>
        <end position="82"/>
    </location>
</feature>
<dbReference type="InterPro" id="IPR036291">
    <property type="entry name" value="NAD(P)-bd_dom_sf"/>
</dbReference>
<organism evidence="3 4">
    <name type="scientific">Vibrio nitrifigilis</name>
    <dbReference type="NCBI Taxonomy" id="2789781"/>
    <lineage>
        <taxon>Bacteria</taxon>
        <taxon>Pseudomonadati</taxon>
        <taxon>Pseudomonadota</taxon>
        <taxon>Gammaproteobacteria</taxon>
        <taxon>Vibrionales</taxon>
        <taxon>Vibrionaceae</taxon>
        <taxon>Vibrio</taxon>
    </lineage>
</organism>
<sequence>MHTESLLNQANLSWLKACQELEQLGQPYCLATVLAHSGSVPRSSGAKMVITTNAQYDTLGGGHLEYQVIALARDKLTAQQSDMQIERFALAADLGQCCGGAVQVLFEFFQMDTPSVIIYGAGHVGQSLATILSKLPCHTTVIDNRQTWLEQLPLGVQGTLAANPEQTVRSLPDNSYLVVMTQDHQLDYDIVANALNEQRFMFVGLIGSQGKKQRFEYRLKEQLSNPELIEALTCPIGLADITGKLPMQVAVSVAGQLIALMNKQQTQQNKQENVVLWQQANSARKAFSEIMDEG</sequence>
<gene>
    <name evidence="3" type="primary">xdhC</name>
    <name evidence="3" type="ORF">I1A42_19280</name>
</gene>
<dbReference type="NCBIfam" id="TIGR02964">
    <property type="entry name" value="xanthine_xdhC"/>
    <property type="match status" value="1"/>
</dbReference>
<accession>A0ABS0GJK1</accession>